<protein>
    <recommendedName>
        <fullName evidence="4">DUF3606 domain-containing protein</fullName>
    </recommendedName>
</protein>
<evidence type="ECO:0000256" key="1">
    <source>
        <dbReference type="SAM" id="MobiDB-lite"/>
    </source>
</evidence>
<evidence type="ECO:0000313" key="2">
    <source>
        <dbReference type="EMBL" id="GAA4356570.1"/>
    </source>
</evidence>
<gene>
    <name evidence="2" type="ORF">GCM10023165_49730</name>
</gene>
<keyword evidence="3" id="KW-1185">Reference proteome</keyword>
<dbReference type="InterPro" id="IPR022037">
    <property type="entry name" value="DUF3606"/>
</dbReference>
<name>A0ABP8IDU7_9BURK</name>
<dbReference type="Proteomes" id="UP001500975">
    <property type="component" value="Unassembled WGS sequence"/>
</dbReference>
<reference evidence="3" key="1">
    <citation type="journal article" date="2019" name="Int. J. Syst. Evol. Microbiol.">
        <title>The Global Catalogue of Microorganisms (GCM) 10K type strain sequencing project: providing services to taxonomists for standard genome sequencing and annotation.</title>
        <authorList>
            <consortium name="The Broad Institute Genomics Platform"/>
            <consortium name="The Broad Institute Genome Sequencing Center for Infectious Disease"/>
            <person name="Wu L."/>
            <person name="Ma J."/>
        </authorList>
    </citation>
    <scope>NUCLEOTIDE SEQUENCE [LARGE SCALE GENOMIC DNA]</scope>
    <source>
        <strain evidence="3">JCM 17804</strain>
    </source>
</reference>
<proteinExistence type="predicted"/>
<evidence type="ECO:0008006" key="4">
    <source>
        <dbReference type="Google" id="ProtNLM"/>
    </source>
</evidence>
<dbReference type="EMBL" id="BAABGJ010000080">
    <property type="protein sequence ID" value="GAA4356570.1"/>
    <property type="molecule type" value="Genomic_DNA"/>
</dbReference>
<feature type="region of interest" description="Disordered" evidence="1">
    <location>
        <begin position="53"/>
        <end position="75"/>
    </location>
</feature>
<organism evidence="2 3">
    <name type="scientific">Variovorax defluvii</name>
    <dbReference type="NCBI Taxonomy" id="913761"/>
    <lineage>
        <taxon>Bacteria</taxon>
        <taxon>Pseudomonadati</taxon>
        <taxon>Pseudomonadota</taxon>
        <taxon>Betaproteobacteria</taxon>
        <taxon>Burkholderiales</taxon>
        <taxon>Comamonadaceae</taxon>
        <taxon>Variovorax</taxon>
    </lineage>
</organism>
<dbReference type="Pfam" id="PF12244">
    <property type="entry name" value="DUF3606"/>
    <property type="match status" value="1"/>
</dbReference>
<comment type="caution">
    <text evidence="2">The sequence shown here is derived from an EMBL/GenBank/DDBJ whole genome shotgun (WGS) entry which is preliminary data.</text>
</comment>
<accession>A0ABP8IDU7</accession>
<sequence length="75" mass="8075">MSDTRTSTPNDSLDLGSPSAVEDLARRFDATPTQIREAAVAVGHRIADIEMHLKGTRSASNEERMEQAPPSGARP</sequence>
<evidence type="ECO:0000313" key="3">
    <source>
        <dbReference type="Proteomes" id="UP001500975"/>
    </source>
</evidence>
<dbReference type="RefSeq" id="WP_345541342.1">
    <property type="nucleotide sequence ID" value="NZ_BAABGJ010000080.1"/>
</dbReference>